<evidence type="ECO:0000256" key="3">
    <source>
        <dbReference type="ARBA" id="ARBA00022475"/>
    </source>
</evidence>
<keyword evidence="11" id="KW-1185">Reference proteome</keyword>
<evidence type="ECO:0000256" key="5">
    <source>
        <dbReference type="ARBA" id="ARBA00022989"/>
    </source>
</evidence>
<accession>G4CPS0</accession>
<evidence type="ECO:0000256" key="8">
    <source>
        <dbReference type="SAM" id="Coils"/>
    </source>
</evidence>
<keyword evidence="6 7" id="KW-0472">Membrane</keyword>
<comment type="similarity">
    <text evidence="2 7">Belongs to the DedA family.</text>
</comment>
<dbReference type="Proteomes" id="UP000005336">
    <property type="component" value="Unassembled WGS sequence"/>
</dbReference>
<keyword evidence="4 7" id="KW-0812">Transmembrane</keyword>
<evidence type="ECO:0000259" key="9">
    <source>
        <dbReference type="Pfam" id="PF09335"/>
    </source>
</evidence>
<dbReference type="PANTHER" id="PTHR30353">
    <property type="entry name" value="INNER MEMBRANE PROTEIN DEDA-RELATED"/>
    <property type="match status" value="1"/>
</dbReference>
<dbReference type="GO" id="GO:0005886">
    <property type="term" value="C:plasma membrane"/>
    <property type="evidence" value="ECO:0007669"/>
    <property type="project" value="UniProtKB-SubCell"/>
</dbReference>
<evidence type="ECO:0000256" key="2">
    <source>
        <dbReference type="ARBA" id="ARBA00010792"/>
    </source>
</evidence>
<evidence type="ECO:0000313" key="11">
    <source>
        <dbReference type="Proteomes" id="UP000005336"/>
    </source>
</evidence>
<dbReference type="AlphaFoldDB" id="G4CPS0"/>
<keyword evidence="5 7" id="KW-1133">Transmembrane helix</keyword>
<feature type="transmembrane region" description="Helical" evidence="7">
    <location>
        <begin position="139"/>
        <end position="157"/>
    </location>
</feature>
<keyword evidence="8" id="KW-0175">Coiled coil</keyword>
<evidence type="ECO:0000256" key="1">
    <source>
        <dbReference type="ARBA" id="ARBA00004651"/>
    </source>
</evidence>
<keyword evidence="3 7" id="KW-1003">Cell membrane</keyword>
<comment type="subcellular location">
    <subcellularLocation>
        <location evidence="1 7">Cell membrane</location>
        <topology evidence="1 7">Multi-pass membrane protein</topology>
    </subcellularLocation>
</comment>
<dbReference type="InterPro" id="IPR032818">
    <property type="entry name" value="DedA-like"/>
</dbReference>
<evidence type="ECO:0000313" key="10">
    <source>
        <dbReference type="EMBL" id="EGZ47427.1"/>
    </source>
</evidence>
<dbReference type="OrthoDB" id="21108at2"/>
<evidence type="ECO:0000256" key="6">
    <source>
        <dbReference type="ARBA" id="ARBA00023136"/>
    </source>
</evidence>
<feature type="transmembrane region" description="Helical" evidence="7">
    <location>
        <begin position="12"/>
        <end position="32"/>
    </location>
</feature>
<sequence length="235" mass="26710">MISLALLESFFTQYGYAAVFLVLVACGFGVPIPEDITLVTGGIIAGLGYADVHVMFLVGMLGVLVGDGMMFMAGKTYGDKILRFKPVARVMTPKRYAQVQEKFDKYGNWVLFVARFLPGLRTPIFITAGISGKVSFTRFLLMDGFAALISVPVWVYLGDYGASNRDWLMNKVHQFQYGLFILIGIGAVVLGYFWWRKRQRIRFYHRKLRELRQQRQALRAAKKAERAQKQTQKEV</sequence>
<dbReference type="PATRIC" id="fig|1030841.3.peg.1058"/>
<feature type="transmembrane region" description="Helical" evidence="7">
    <location>
        <begin position="52"/>
        <end position="73"/>
    </location>
</feature>
<feature type="transmembrane region" description="Helical" evidence="7">
    <location>
        <begin position="177"/>
        <end position="195"/>
    </location>
</feature>
<proteinExistence type="inferred from homology"/>
<organism evidence="10 11">
    <name type="scientific">Neisseria wadsworthii 9715</name>
    <dbReference type="NCBI Taxonomy" id="1030841"/>
    <lineage>
        <taxon>Bacteria</taxon>
        <taxon>Pseudomonadati</taxon>
        <taxon>Pseudomonadota</taxon>
        <taxon>Betaproteobacteria</taxon>
        <taxon>Neisseriales</taxon>
        <taxon>Neisseriaceae</taxon>
        <taxon>Neisseria</taxon>
    </lineage>
</organism>
<dbReference type="InterPro" id="IPR032816">
    <property type="entry name" value="VTT_dom"/>
</dbReference>
<feature type="coiled-coil region" evidence="8">
    <location>
        <begin position="201"/>
        <end position="234"/>
    </location>
</feature>
<protein>
    <submittedName>
        <fullName evidence="10">DedA family membrane protein</fullName>
    </submittedName>
</protein>
<evidence type="ECO:0000256" key="4">
    <source>
        <dbReference type="ARBA" id="ARBA00022692"/>
    </source>
</evidence>
<dbReference type="PANTHER" id="PTHR30353:SF15">
    <property type="entry name" value="INNER MEMBRANE PROTEIN YABI"/>
    <property type="match status" value="1"/>
</dbReference>
<comment type="caution">
    <text evidence="10">The sequence shown here is derived from an EMBL/GenBank/DDBJ whole genome shotgun (WGS) entry which is preliminary data.</text>
</comment>
<dbReference type="EMBL" id="AGAZ01000040">
    <property type="protein sequence ID" value="EGZ47427.1"/>
    <property type="molecule type" value="Genomic_DNA"/>
</dbReference>
<reference evidence="10 11" key="1">
    <citation type="submission" date="2011-06" db="EMBL/GenBank/DDBJ databases">
        <authorList>
            <person name="Muzny D."/>
            <person name="Qin X."/>
            <person name="Deng J."/>
            <person name="Jiang H."/>
            <person name="Liu Y."/>
            <person name="Qu J."/>
            <person name="Song X.-Z."/>
            <person name="Zhang L."/>
            <person name="Thornton R."/>
            <person name="Coyle M."/>
            <person name="Francisco L."/>
            <person name="Jackson L."/>
            <person name="Javaid M."/>
            <person name="Korchina V."/>
            <person name="Kovar C."/>
            <person name="Mata R."/>
            <person name="Mathew T."/>
            <person name="Ngo R."/>
            <person name="Nguyen L."/>
            <person name="Nguyen N."/>
            <person name="Okwuonu G."/>
            <person name="Ongeri F."/>
            <person name="Pham C."/>
            <person name="Simmons D."/>
            <person name="Wilczek-Boney K."/>
            <person name="Hale W."/>
            <person name="Jakkamsetti A."/>
            <person name="Pham P."/>
            <person name="Ruth R."/>
            <person name="San Lucas F."/>
            <person name="Warren J."/>
            <person name="Zhang J."/>
            <person name="Zhao Z."/>
            <person name="Zhou C."/>
            <person name="Zhu D."/>
            <person name="Lee S."/>
            <person name="Bess C."/>
            <person name="Blankenburg K."/>
            <person name="Forbes L."/>
            <person name="Fu Q."/>
            <person name="Gubbala S."/>
            <person name="Hirani K."/>
            <person name="Jayaseelan J.C."/>
            <person name="Lara F."/>
            <person name="Munidasa M."/>
            <person name="Palculict T."/>
            <person name="Patil S."/>
            <person name="Pu L.-L."/>
            <person name="Saada N."/>
            <person name="Tang L."/>
            <person name="Weissenberger G."/>
            <person name="Zhu Y."/>
            <person name="Hemphill L."/>
            <person name="Shang Y."/>
            <person name="Youmans B."/>
            <person name="Ayvaz T."/>
            <person name="Ross M."/>
            <person name="Santibanez J."/>
            <person name="Aqrawi P."/>
            <person name="Gross S."/>
            <person name="Joshi V."/>
            <person name="Fowler G."/>
            <person name="Nazareth L."/>
            <person name="Reid J."/>
            <person name="Worley K."/>
            <person name="Petrosino J."/>
            <person name="Highlander S."/>
            <person name="Gibbs R."/>
        </authorList>
    </citation>
    <scope>NUCLEOTIDE SEQUENCE [LARGE SCALE GENOMIC DNA]</scope>
    <source>
        <strain evidence="10 11">9715</strain>
    </source>
</reference>
<gene>
    <name evidence="10" type="ORF">HMPREF9370_1080</name>
</gene>
<dbReference type="STRING" id="1030841.HMPREF9370_1080"/>
<name>G4CPS0_9NEIS</name>
<dbReference type="RefSeq" id="WP_009116222.1">
    <property type="nucleotide sequence ID" value="NZ_JH165159.1"/>
</dbReference>
<dbReference type="HOGENOM" id="CLU_044208_4_1_4"/>
<dbReference type="Pfam" id="PF09335">
    <property type="entry name" value="VTT_dom"/>
    <property type="match status" value="1"/>
</dbReference>
<evidence type="ECO:0000256" key="7">
    <source>
        <dbReference type="RuleBase" id="RU367016"/>
    </source>
</evidence>
<feature type="domain" description="VTT" evidence="9">
    <location>
        <begin position="32"/>
        <end position="159"/>
    </location>
</feature>